<gene>
    <name evidence="1" type="ORF">HMPREF1544_09420</name>
</gene>
<dbReference type="Proteomes" id="UP000014254">
    <property type="component" value="Unassembled WGS sequence"/>
</dbReference>
<evidence type="ECO:0000313" key="2">
    <source>
        <dbReference type="Proteomes" id="UP000014254"/>
    </source>
</evidence>
<protein>
    <submittedName>
        <fullName evidence="1">Uncharacterized protein</fullName>
    </submittedName>
</protein>
<dbReference type="AlphaFoldDB" id="S2J194"/>
<keyword evidence="2" id="KW-1185">Reference proteome</keyword>
<dbReference type="VEuPathDB" id="FungiDB:HMPREF1544_09420"/>
<reference evidence="2" key="1">
    <citation type="submission" date="2013-05" db="EMBL/GenBank/DDBJ databases">
        <title>The Genome sequence of Mucor circinelloides f. circinelloides 1006PhL.</title>
        <authorList>
            <consortium name="The Broad Institute Genomics Platform"/>
            <person name="Cuomo C."/>
            <person name="Earl A."/>
            <person name="Findley K."/>
            <person name="Lee S.C."/>
            <person name="Walker B."/>
            <person name="Young S."/>
            <person name="Zeng Q."/>
            <person name="Gargeya S."/>
            <person name="Fitzgerald M."/>
            <person name="Haas B."/>
            <person name="Abouelleil A."/>
            <person name="Allen A.W."/>
            <person name="Alvarado L."/>
            <person name="Arachchi H.M."/>
            <person name="Berlin A.M."/>
            <person name="Chapman S.B."/>
            <person name="Gainer-Dewar J."/>
            <person name="Goldberg J."/>
            <person name="Griggs A."/>
            <person name="Gujja S."/>
            <person name="Hansen M."/>
            <person name="Howarth C."/>
            <person name="Imamovic A."/>
            <person name="Ireland A."/>
            <person name="Larimer J."/>
            <person name="McCowan C."/>
            <person name="Murphy C."/>
            <person name="Pearson M."/>
            <person name="Poon T.W."/>
            <person name="Priest M."/>
            <person name="Roberts A."/>
            <person name="Saif S."/>
            <person name="Shea T."/>
            <person name="Sisk P."/>
            <person name="Sykes S."/>
            <person name="Wortman J."/>
            <person name="Nusbaum C."/>
            <person name="Birren B."/>
        </authorList>
    </citation>
    <scope>NUCLEOTIDE SEQUENCE [LARGE SCALE GENOMIC DNA]</scope>
    <source>
        <strain evidence="2">1006PhL</strain>
    </source>
</reference>
<dbReference type="EMBL" id="KE124057">
    <property type="protein sequence ID" value="EPB83846.1"/>
    <property type="molecule type" value="Genomic_DNA"/>
</dbReference>
<proteinExistence type="predicted"/>
<accession>S2J194</accession>
<evidence type="ECO:0000313" key="1">
    <source>
        <dbReference type="EMBL" id="EPB83846.1"/>
    </source>
</evidence>
<name>S2J194_MUCC1</name>
<sequence>MKLRDKQENALGDVRQEEQKADIALIKTSSSTLNEINTVSLNINQEDIKNDTYKPLNDQDINAESDIHDPNFHCHNYISISNAIVDINHFGLYRAQCEHSYSGKRYFKKLLGKVHNI</sequence>
<dbReference type="InParanoid" id="S2J194"/>
<organism evidence="1 2">
    <name type="scientific">Mucor circinelloides f. circinelloides (strain 1006PhL)</name>
    <name type="common">Mucormycosis agent</name>
    <name type="synonym">Calyptromyces circinelloides</name>
    <dbReference type="NCBI Taxonomy" id="1220926"/>
    <lineage>
        <taxon>Eukaryota</taxon>
        <taxon>Fungi</taxon>
        <taxon>Fungi incertae sedis</taxon>
        <taxon>Mucoromycota</taxon>
        <taxon>Mucoromycotina</taxon>
        <taxon>Mucoromycetes</taxon>
        <taxon>Mucorales</taxon>
        <taxon>Mucorineae</taxon>
        <taxon>Mucoraceae</taxon>
        <taxon>Mucor</taxon>
    </lineage>
</organism>